<gene>
    <name evidence="8" type="ORF">CVLEPA_LOCUS21311</name>
</gene>
<evidence type="ECO:0000256" key="4">
    <source>
        <dbReference type="PROSITE-ProRule" id="PRU00042"/>
    </source>
</evidence>
<feature type="compositionally biased region" description="Basic residues" evidence="6">
    <location>
        <begin position="1"/>
        <end position="16"/>
    </location>
</feature>
<dbReference type="SMART" id="SM00320">
    <property type="entry name" value="WD40"/>
    <property type="match status" value="4"/>
</dbReference>
<evidence type="ECO:0000256" key="2">
    <source>
        <dbReference type="ARBA" id="ARBA00023163"/>
    </source>
</evidence>
<dbReference type="PROSITE" id="PS50157">
    <property type="entry name" value="ZINC_FINGER_C2H2_2"/>
    <property type="match status" value="1"/>
</dbReference>
<evidence type="ECO:0000256" key="6">
    <source>
        <dbReference type="SAM" id="MobiDB-lite"/>
    </source>
</evidence>
<evidence type="ECO:0000256" key="1">
    <source>
        <dbReference type="ARBA" id="ARBA00004123"/>
    </source>
</evidence>
<keyword evidence="5" id="KW-0853">WD repeat</keyword>
<dbReference type="PANTHER" id="PTHR15052">
    <property type="entry name" value="RNA POLYMERASE III TRANSCRIPTION INITIATION FACTOR COMPLEX SUBUNIT"/>
    <property type="match status" value="1"/>
</dbReference>
<reference evidence="8 9" key="1">
    <citation type="submission" date="2024-02" db="EMBL/GenBank/DDBJ databases">
        <authorList>
            <person name="Daric V."/>
            <person name="Darras S."/>
        </authorList>
    </citation>
    <scope>NUCLEOTIDE SEQUENCE [LARGE SCALE GENOMIC DNA]</scope>
</reference>
<dbReference type="InterPro" id="IPR036322">
    <property type="entry name" value="WD40_repeat_dom_sf"/>
</dbReference>
<organism evidence="8 9">
    <name type="scientific">Clavelina lepadiformis</name>
    <name type="common">Light-bulb sea squirt</name>
    <name type="synonym">Ascidia lepadiformis</name>
    <dbReference type="NCBI Taxonomy" id="159417"/>
    <lineage>
        <taxon>Eukaryota</taxon>
        <taxon>Metazoa</taxon>
        <taxon>Chordata</taxon>
        <taxon>Tunicata</taxon>
        <taxon>Ascidiacea</taxon>
        <taxon>Aplousobranchia</taxon>
        <taxon>Clavelinidae</taxon>
        <taxon>Clavelina</taxon>
    </lineage>
</organism>
<dbReference type="Gene3D" id="3.30.160.60">
    <property type="entry name" value="Classic Zinc Finger"/>
    <property type="match status" value="1"/>
</dbReference>
<protein>
    <recommendedName>
        <fullName evidence="7">C2H2-type domain-containing protein</fullName>
    </recommendedName>
</protein>
<keyword evidence="3" id="KW-0539">Nucleus</keyword>
<comment type="caution">
    <text evidence="8">The sequence shown here is derived from an EMBL/GenBank/DDBJ whole genome shotgun (WGS) entry which is preliminary data.</text>
</comment>
<dbReference type="PROSITE" id="PS00028">
    <property type="entry name" value="ZINC_FINGER_C2H2_1"/>
    <property type="match status" value="1"/>
</dbReference>
<dbReference type="EMBL" id="CAWYQH010000108">
    <property type="protein sequence ID" value="CAK8689285.1"/>
    <property type="molecule type" value="Genomic_DNA"/>
</dbReference>
<evidence type="ECO:0000313" key="8">
    <source>
        <dbReference type="EMBL" id="CAK8689285.1"/>
    </source>
</evidence>
<dbReference type="InterPro" id="IPR015943">
    <property type="entry name" value="WD40/YVTN_repeat-like_dom_sf"/>
</dbReference>
<keyword evidence="4" id="KW-0862">Zinc</keyword>
<dbReference type="SMART" id="SM00355">
    <property type="entry name" value="ZnF_C2H2"/>
    <property type="match status" value="1"/>
</dbReference>
<accession>A0ABP0GBY3</accession>
<keyword evidence="9" id="KW-1185">Reference proteome</keyword>
<keyword evidence="4" id="KW-0479">Metal-binding</keyword>
<dbReference type="PANTHER" id="PTHR15052:SF2">
    <property type="entry name" value="GENERAL TRANSCRIPTION FACTOR 3C POLYPEPTIDE 2"/>
    <property type="match status" value="1"/>
</dbReference>
<dbReference type="SUPFAM" id="SSF50978">
    <property type="entry name" value="WD40 repeat-like"/>
    <property type="match status" value="1"/>
</dbReference>
<proteinExistence type="predicted"/>
<comment type="subcellular location">
    <subcellularLocation>
        <location evidence="1">Nucleus</location>
    </subcellularLocation>
</comment>
<dbReference type="InterPro" id="IPR013087">
    <property type="entry name" value="Znf_C2H2_type"/>
</dbReference>
<keyword evidence="2" id="KW-0804">Transcription</keyword>
<feature type="repeat" description="WD" evidence="5">
    <location>
        <begin position="552"/>
        <end position="585"/>
    </location>
</feature>
<keyword evidence="4" id="KW-0863">Zinc-finger</keyword>
<dbReference type="Pfam" id="PF00400">
    <property type="entry name" value="WD40"/>
    <property type="match status" value="1"/>
</dbReference>
<evidence type="ECO:0000313" key="9">
    <source>
        <dbReference type="Proteomes" id="UP001642483"/>
    </source>
</evidence>
<evidence type="ECO:0000256" key="3">
    <source>
        <dbReference type="ARBA" id="ARBA00023242"/>
    </source>
</evidence>
<dbReference type="PROSITE" id="PS50294">
    <property type="entry name" value="WD_REPEATS_REGION"/>
    <property type="match status" value="1"/>
</dbReference>
<evidence type="ECO:0000256" key="5">
    <source>
        <dbReference type="PROSITE-ProRule" id="PRU00221"/>
    </source>
</evidence>
<dbReference type="Gene3D" id="2.130.10.10">
    <property type="entry name" value="YVTN repeat-like/Quinoprotein amine dehydrogenase"/>
    <property type="match status" value="1"/>
</dbReference>
<feature type="region of interest" description="Disordered" evidence="6">
    <location>
        <begin position="1"/>
        <end position="36"/>
    </location>
</feature>
<evidence type="ECO:0000259" key="7">
    <source>
        <dbReference type="PROSITE" id="PS50157"/>
    </source>
</evidence>
<dbReference type="PROSITE" id="PS50082">
    <property type="entry name" value="WD_REPEATS_2"/>
    <property type="match status" value="1"/>
</dbReference>
<dbReference type="InterPro" id="IPR052416">
    <property type="entry name" value="GTF3C_component"/>
</dbReference>
<feature type="domain" description="C2H2-type" evidence="7">
    <location>
        <begin position="113"/>
        <end position="141"/>
    </location>
</feature>
<sequence length="819" mass="92498">MAPTKSNHRRKSKTPKRVINDGKLDNQDESATFLPQDPKALANLLQTRPKREFYESPTMPDMFYESIKQQRKDSQSEETAYTCWACKKKTYSSVSGLHYHVMNSCPQISILKFKCLICQEEFKAQDAMLEHLQDVHVKPYISESSLPKSGRTAAHAGRLKIQMFAESSEAAESLSASPDKDTEDFSEDFVYYQQEDDKCDEDVLPTKNFRGKQKRVRPSGGGPSDTYAAMDKPLADAFEWTYQFKKKLEESYLKNHLHFHSDFAHWEEIDTADLAETFNLTKTSPLFAINSDILNTIRKGKKPVTLKDKNNMNYKRLELFEALTTEQGGPMTFFVGGPVWAMSWCPYPNKSEQAQYLAIATHVGEHPLQPDVTYKEQSVIQLWNCGKLPVKSITTKLQSPSLAYGIALSSGPVWCLEWCPLVHKEPDPTVECEKLGLLAAACGSGDVRIFVMPKPSKKGIIKAGCKVKRAQLTSIPGLGNIYRVNPTILLKPARKRSFGQCLCFAWSPHGDCSVIVAGFASGFIAFWDINASSKLLTDKIGDVLILYPFSTYRAHSKAVRDVVWCPFNSNILVSTGADRFLKIWDRRKLDADIPHSLPPKMSIMNELYWSPLWCGVYAASDSVFSIPYHHGCCFLNLTSSVSQLQNVMPFKAASWTVSCNDWLNAAASGDVSGNAIVSISNNWNRSYIANKRYSRMLIFATEIDWKGKANPAFLSTEDRPDEKDSYKLIFYDTNFDVHLSKWKQMEAHARIRTFEDLADEPYTDLVCAVHKMRWNPNMSSFPWVATGTYSGLVRLHCISAMVSTDVEAAWRKCKRDEGT</sequence>
<name>A0ABP0GBY3_CLALP</name>
<dbReference type="InterPro" id="IPR001680">
    <property type="entry name" value="WD40_rpt"/>
</dbReference>
<dbReference type="Proteomes" id="UP001642483">
    <property type="component" value="Unassembled WGS sequence"/>
</dbReference>